<reference evidence="3" key="1">
    <citation type="journal article" date="2015" name="Genome Announc.">
        <title>Draft genome sequence of the cellulolytic fungus Chaetomium globosum.</title>
        <authorList>
            <person name="Cuomo C.A."/>
            <person name="Untereiner W.A."/>
            <person name="Ma L.-J."/>
            <person name="Grabherr M."/>
            <person name="Birren B.W."/>
        </authorList>
    </citation>
    <scope>NUCLEOTIDE SEQUENCE [LARGE SCALE GENOMIC DNA]</scope>
    <source>
        <strain evidence="3">ATCC 6205 / CBS 148.51 / DSM 1962 / NBRC 6347 / NRRL 1970</strain>
    </source>
</reference>
<feature type="region of interest" description="Disordered" evidence="1">
    <location>
        <begin position="1"/>
        <end position="20"/>
    </location>
</feature>
<dbReference type="Proteomes" id="UP000001056">
    <property type="component" value="Unassembled WGS sequence"/>
</dbReference>
<feature type="compositionally biased region" description="Gly residues" evidence="1">
    <location>
        <begin position="29"/>
        <end position="41"/>
    </location>
</feature>
<dbReference type="VEuPathDB" id="FungiDB:CHGG_04558"/>
<feature type="region of interest" description="Disordered" evidence="1">
    <location>
        <begin position="93"/>
        <end position="113"/>
    </location>
</feature>
<gene>
    <name evidence="2" type="ORF">CHGG_04558</name>
</gene>
<dbReference type="RefSeq" id="XP_001223772.1">
    <property type="nucleotide sequence ID" value="XM_001223771.1"/>
</dbReference>
<keyword evidence="3" id="KW-1185">Reference proteome</keyword>
<dbReference type="EMBL" id="CH408032">
    <property type="protein sequence ID" value="EAQ87939.1"/>
    <property type="molecule type" value="Genomic_DNA"/>
</dbReference>
<feature type="compositionally biased region" description="Gly residues" evidence="1">
    <location>
        <begin position="49"/>
        <end position="59"/>
    </location>
</feature>
<feature type="region of interest" description="Disordered" evidence="1">
    <location>
        <begin position="26"/>
        <end position="68"/>
    </location>
</feature>
<feature type="compositionally biased region" description="Basic and acidic residues" evidence="1">
    <location>
        <begin position="1"/>
        <end position="12"/>
    </location>
</feature>
<protein>
    <submittedName>
        <fullName evidence="2">Uncharacterized protein</fullName>
    </submittedName>
</protein>
<sequence length="113" mass="11891">MALGEGVRDEAGGRVMPGWLHNEQRGIRAYGGGGQTRGSGSGVKTWGSKAGGSLRGEGGAIPDNPTSWEGWVERVGEGVLPALGLLRSAVPPQRREERAIRQCPRAARTTRSS</sequence>
<proteinExistence type="predicted"/>
<dbReference type="HOGENOM" id="CLU_2133224_0_0_1"/>
<organism evidence="2 3">
    <name type="scientific">Chaetomium globosum (strain ATCC 6205 / CBS 148.51 / DSM 1962 / NBRC 6347 / NRRL 1970)</name>
    <name type="common">Soil fungus</name>
    <dbReference type="NCBI Taxonomy" id="306901"/>
    <lineage>
        <taxon>Eukaryota</taxon>
        <taxon>Fungi</taxon>
        <taxon>Dikarya</taxon>
        <taxon>Ascomycota</taxon>
        <taxon>Pezizomycotina</taxon>
        <taxon>Sordariomycetes</taxon>
        <taxon>Sordariomycetidae</taxon>
        <taxon>Sordariales</taxon>
        <taxon>Chaetomiaceae</taxon>
        <taxon>Chaetomium</taxon>
    </lineage>
</organism>
<dbReference type="GeneID" id="4391641"/>
<dbReference type="AlphaFoldDB" id="Q2H0Y8"/>
<name>Q2H0Y8_CHAGB</name>
<evidence type="ECO:0000313" key="3">
    <source>
        <dbReference type="Proteomes" id="UP000001056"/>
    </source>
</evidence>
<accession>Q2H0Y8</accession>
<dbReference type="InParanoid" id="Q2H0Y8"/>
<evidence type="ECO:0000256" key="1">
    <source>
        <dbReference type="SAM" id="MobiDB-lite"/>
    </source>
</evidence>
<evidence type="ECO:0000313" key="2">
    <source>
        <dbReference type="EMBL" id="EAQ87939.1"/>
    </source>
</evidence>